<organism evidence="2 3">
    <name type="scientific">Massilicoli timonensis</name>
    <dbReference type="NCBI Taxonomy" id="2015901"/>
    <lineage>
        <taxon>Bacteria</taxon>
        <taxon>Bacillati</taxon>
        <taxon>Bacillota</taxon>
        <taxon>Erysipelotrichia</taxon>
        <taxon>Erysipelotrichales</taxon>
        <taxon>Erysipelotrichaceae</taxon>
        <taxon>Massilicoli</taxon>
    </lineage>
</organism>
<keyword evidence="1" id="KW-0472">Membrane</keyword>
<dbReference type="Proteomes" id="UP001524435">
    <property type="component" value="Unassembled WGS sequence"/>
</dbReference>
<keyword evidence="1" id="KW-0812">Transmembrane</keyword>
<dbReference type="EMBL" id="JANGCH010000005">
    <property type="protein sequence ID" value="MCQ5121658.1"/>
    <property type="molecule type" value="Genomic_DNA"/>
</dbReference>
<feature type="transmembrane region" description="Helical" evidence="1">
    <location>
        <begin position="106"/>
        <end position="123"/>
    </location>
</feature>
<dbReference type="NCBIfam" id="TIGR02206">
    <property type="entry name" value="intg_mem_TP0381"/>
    <property type="match status" value="1"/>
</dbReference>
<sequence length="243" mass="29121">MNTFFSDTDGLIGFSLFGWLHLLTIAVLILAVYLLYRFRFRLMKWRFREQMRYLFAGIMFLNMTVYYGLKLYNGIWDFHVHLPLHFCFISGYLFMYALVTNRKEMFHWLYFFAFAGPLPAILLPDLTCGFDRFLYWQYFISHHFFLIAVFYCLFVLQWRVERKDIVPAIIKANFVFLLVFLFNQLFHTNYIMTSTLPSHILRLMPFLSHFQSPILLLELAGVASALFAYSFVLHDYNRRSVLS</sequence>
<reference evidence="2 3" key="1">
    <citation type="submission" date="2022-06" db="EMBL/GenBank/DDBJ databases">
        <title>Isolation of gut microbiota from human fecal samples.</title>
        <authorList>
            <person name="Pamer E.G."/>
            <person name="Barat B."/>
            <person name="Waligurski E."/>
            <person name="Medina S."/>
            <person name="Paddock L."/>
            <person name="Mostad J."/>
        </authorList>
    </citation>
    <scope>NUCLEOTIDE SEQUENCE [LARGE SCALE GENOMIC DNA]</scope>
    <source>
        <strain evidence="2 3">DFI.6.1</strain>
    </source>
</reference>
<proteinExistence type="predicted"/>
<keyword evidence="3" id="KW-1185">Reference proteome</keyword>
<comment type="caution">
    <text evidence="2">The sequence shown here is derived from an EMBL/GenBank/DDBJ whole genome shotgun (WGS) entry which is preliminary data.</text>
</comment>
<accession>A0ABT1SKX3</accession>
<dbReference type="RefSeq" id="WP_178200772.1">
    <property type="nucleotide sequence ID" value="NZ_CANTYB010000070.1"/>
</dbReference>
<gene>
    <name evidence="2" type="ORF">NE663_05210</name>
</gene>
<evidence type="ECO:0000256" key="1">
    <source>
        <dbReference type="SAM" id="Phobius"/>
    </source>
</evidence>
<keyword evidence="1" id="KW-1133">Transmembrane helix</keyword>
<dbReference type="Pfam" id="PF14808">
    <property type="entry name" value="TMEM164"/>
    <property type="match status" value="1"/>
</dbReference>
<protein>
    <submittedName>
        <fullName evidence="2">TIGR02206 family membrane protein</fullName>
    </submittedName>
</protein>
<dbReference type="InterPro" id="IPR011737">
    <property type="entry name" value="CHP02206_TP0381"/>
</dbReference>
<name>A0ABT1SKX3_9FIRM</name>
<feature type="transmembrane region" description="Helical" evidence="1">
    <location>
        <begin position="168"/>
        <end position="186"/>
    </location>
</feature>
<feature type="transmembrane region" description="Helical" evidence="1">
    <location>
        <begin position="12"/>
        <end position="36"/>
    </location>
</feature>
<evidence type="ECO:0000313" key="3">
    <source>
        <dbReference type="Proteomes" id="UP001524435"/>
    </source>
</evidence>
<feature type="transmembrane region" description="Helical" evidence="1">
    <location>
        <begin position="206"/>
        <end position="232"/>
    </location>
</feature>
<feature type="transmembrane region" description="Helical" evidence="1">
    <location>
        <begin position="51"/>
        <end position="69"/>
    </location>
</feature>
<feature type="transmembrane region" description="Helical" evidence="1">
    <location>
        <begin position="135"/>
        <end position="156"/>
    </location>
</feature>
<evidence type="ECO:0000313" key="2">
    <source>
        <dbReference type="EMBL" id="MCQ5121658.1"/>
    </source>
</evidence>
<feature type="transmembrane region" description="Helical" evidence="1">
    <location>
        <begin position="81"/>
        <end position="99"/>
    </location>
</feature>